<dbReference type="CDD" id="cd02541">
    <property type="entry name" value="UGPase_prokaryotic"/>
    <property type="match status" value="1"/>
</dbReference>
<dbReference type="GO" id="GO:0006011">
    <property type="term" value="P:UDP-alpha-D-glucose metabolic process"/>
    <property type="evidence" value="ECO:0007669"/>
    <property type="project" value="InterPro"/>
</dbReference>
<dbReference type="AlphaFoldDB" id="A0A2H0V1S0"/>
<dbReference type="Proteomes" id="UP000228626">
    <property type="component" value="Unassembled WGS sequence"/>
</dbReference>
<evidence type="ECO:0000256" key="4">
    <source>
        <dbReference type="ARBA" id="ARBA00022695"/>
    </source>
</evidence>
<evidence type="ECO:0000313" key="7">
    <source>
        <dbReference type="EMBL" id="PIR93012.1"/>
    </source>
</evidence>
<dbReference type="EMBL" id="PFAR01000037">
    <property type="protein sequence ID" value="PIR93012.1"/>
    <property type="molecule type" value="Genomic_DNA"/>
</dbReference>
<dbReference type="EC" id="2.7.7.9" evidence="2"/>
<dbReference type="GO" id="GO:0003983">
    <property type="term" value="F:UTP:glucose-1-phosphate uridylyltransferase activity"/>
    <property type="evidence" value="ECO:0007669"/>
    <property type="project" value="UniProtKB-EC"/>
</dbReference>
<comment type="similarity">
    <text evidence="1">Belongs to the UDPGP type 2 family.</text>
</comment>
<comment type="caution">
    <text evidence="7">The sequence shown here is derived from an EMBL/GenBank/DDBJ whole genome shotgun (WGS) entry which is preliminary data.</text>
</comment>
<evidence type="ECO:0000313" key="8">
    <source>
        <dbReference type="Proteomes" id="UP000228626"/>
    </source>
</evidence>
<name>A0A2H0V1S0_9BACT</name>
<dbReference type="Gene3D" id="3.90.550.10">
    <property type="entry name" value="Spore Coat Polysaccharide Biosynthesis Protein SpsA, Chain A"/>
    <property type="match status" value="1"/>
</dbReference>
<sequence>MSIIKKAIIPVAGAGTRFLPATKAQPKEMLPIIDKPVVQYIVEEAVKSGIEDIILVTGPSKVSIENHFDYNYELQNFLKKQGKKKDAAAVKDIADMANFIYVRQKGPYGNGTPVLNCRHVIGDEPFAVIWGDDLFVGEGKPRLKQLMEAYEKYTDPILSCIEVNDEGTNKYGIIDGLKVEKDIIQVKNIIEKPGPKKAPSRWGSIGAYILTPDIFDVLAKTKLGKDGELWLVDAIFALSKKRPIYAKKIRGKFYDTGSKFGWLKANIDFALERDDLKNDLKKYLKSMI</sequence>
<accession>A0A2H0V1S0</accession>
<evidence type="ECO:0000259" key="6">
    <source>
        <dbReference type="Pfam" id="PF00483"/>
    </source>
</evidence>
<dbReference type="SUPFAM" id="SSF53448">
    <property type="entry name" value="Nucleotide-diphospho-sugar transferases"/>
    <property type="match status" value="1"/>
</dbReference>
<evidence type="ECO:0000256" key="5">
    <source>
        <dbReference type="ARBA" id="ARBA00048128"/>
    </source>
</evidence>
<feature type="domain" description="Nucleotidyl transferase" evidence="6">
    <location>
        <begin position="6"/>
        <end position="266"/>
    </location>
</feature>
<dbReference type="InterPro" id="IPR005835">
    <property type="entry name" value="NTP_transferase_dom"/>
</dbReference>
<dbReference type="InterPro" id="IPR029044">
    <property type="entry name" value="Nucleotide-diphossugar_trans"/>
</dbReference>
<proteinExistence type="inferred from homology"/>
<evidence type="ECO:0000256" key="1">
    <source>
        <dbReference type="ARBA" id="ARBA00006890"/>
    </source>
</evidence>
<protein>
    <recommendedName>
        <fullName evidence="2">UTP--glucose-1-phosphate uridylyltransferase</fullName>
        <ecNumber evidence="2">2.7.7.9</ecNumber>
    </recommendedName>
</protein>
<comment type="catalytic activity">
    <reaction evidence="5">
        <text>alpha-D-glucose 1-phosphate + UTP + H(+) = UDP-alpha-D-glucose + diphosphate</text>
        <dbReference type="Rhea" id="RHEA:19889"/>
        <dbReference type="ChEBI" id="CHEBI:15378"/>
        <dbReference type="ChEBI" id="CHEBI:33019"/>
        <dbReference type="ChEBI" id="CHEBI:46398"/>
        <dbReference type="ChEBI" id="CHEBI:58601"/>
        <dbReference type="ChEBI" id="CHEBI:58885"/>
        <dbReference type="EC" id="2.7.7.9"/>
    </reaction>
</comment>
<organism evidence="7 8">
    <name type="scientific">Candidatus Falkowbacteria bacterium CG10_big_fil_rev_8_21_14_0_10_43_10</name>
    <dbReference type="NCBI Taxonomy" id="1974567"/>
    <lineage>
        <taxon>Bacteria</taxon>
        <taxon>Candidatus Falkowiibacteriota</taxon>
    </lineage>
</organism>
<evidence type="ECO:0000256" key="3">
    <source>
        <dbReference type="ARBA" id="ARBA00022679"/>
    </source>
</evidence>
<reference evidence="8" key="1">
    <citation type="submission" date="2017-09" db="EMBL/GenBank/DDBJ databases">
        <title>Depth-based differentiation of microbial function through sediment-hosted aquifers and enrichment of novel symbionts in the deep terrestrial subsurface.</title>
        <authorList>
            <person name="Probst A.J."/>
            <person name="Ladd B."/>
            <person name="Jarett J.K."/>
            <person name="Geller-Mcgrath D.E."/>
            <person name="Sieber C.M.K."/>
            <person name="Emerson J.B."/>
            <person name="Anantharaman K."/>
            <person name="Thomas B.C."/>
            <person name="Malmstrom R."/>
            <person name="Stieglmeier M."/>
            <person name="Klingl A."/>
            <person name="Woyke T."/>
            <person name="Ryan C.M."/>
            <person name="Banfield J.F."/>
        </authorList>
    </citation>
    <scope>NUCLEOTIDE SEQUENCE [LARGE SCALE GENOMIC DNA]</scope>
</reference>
<dbReference type="PANTHER" id="PTHR43197:SF1">
    <property type="entry name" value="UTP--GLUCOSE-1-PHOSPHATE URIDYLYLTRANSFERASE"/>
    <property type="match status" value="1"/>
</dbReference>
<dbReference type="PANTHER" id="PTHR43197">
    <property type="entry name" value="UTP--GLUCOSE-1-PHOSPHATE URIDYLYLTRANSFERASE"/>
    <property type="match status" value="1"/>
</dbReference>
<dbReference type="Pfam" id="PF00483">
    <property type="entry name" value="NTP_transferase"/>
    <property type="match status" value="1"/>
</dbReference>
<gene>
    <name evidence="7" type="ORF">COT99_03015</name>
</gene>
<keyword evidence="4 7" id="KW-0548">Nucleotidyltransferase</keyword>
<evidence type="ECO:0000256" key="2">
    <source>
        <dbReference type="ARBA" id="ARBA00012415"/>
    </source>
</evidence>
<dbReference type="InterPro" id="IPR005771">
    <property type="entry name" value="GalU_uridylyltTrfase_bac/arc"/>
</dbReference>
<keyword evidence="3 7" id="KW-0808">Transferase</keyword>